<evidence type="ECO:0000313" key="1">
    <source>
        <dbReference type="EMBL" id="BAP85199.1"/>
    </source>
</evidence>
<dbReference type="EMBL" id="AP014680">
    <property type="protein sequence ID" value="BAP85199.1"/>
    <property type="molecule type" value="Genomic_DNA"/>
</dbReference>
<dbReference type="InterPro" id="IPR032254">
    <property type="entry name" value="DUF4828"/>
</dbReference>
<sequence length="120" mass="13663">MKRHNILLFGAGLIAGLSSTLGLGRSKSAHTTSLPIFYAGTWEYYDPERNRTHQLEITPDLKLSIDNHDITTTVELIDDHHLIYIDKFGYHITIQANEQRPVKLIDDADDQTYTITVPEQ</sequence>
<organism evidence="1 2">
    <name type="scientific">Paucilactobacillus hokkaidonensis JCM 18461</name>
    <dbReference type="NCBI Taxonomy" id="1291742"/>
    <lineage>
        <taxon>Bacteria</taxon>
        <taxon>Bacillati</taxon>
        <taxon>Bacillota</taxon>
        <taxon>Bacilli</taxon>
        <taxon>Lactobacillales</taxon>
        <taxon>Lactobacillaceae</taxon>
        <taxon>Paucilactobacillus</taxon>
    </lineage>
</organism>
<dbReference type="RefSeq" id="WP_041092981.1">
    <property type="nucleotide sequence ID" value="NZ_AP014680.1"/>
</dbReference>
<dbReference type="KEGG" id="lho:LOOC260_106420"/>
<proteinExistence type="predicted"/>
<evidence type="ECO:0000313" key="2">
    <source>
        <dbReference type="Proteomes" id="UP000031620"/>
    </source>
</evidence>
<protein>
    <submittedName>
        <fullName evidence="1">Membrane protein</fullName>
    </submittedName>
</protein>
<dbReference type="Proteomes" id="UP000031620">
    <property type="component" value="Chromosome"/>
</dbReference>
<reference evidence="1 2" key="1">
    <citation type="submission" date="2014-11" db="EMBL/GenBank/DDBJ databases">
        <title>Complete genome sequence and analysis of Lactobacillus hokkaidonensis LOOC260T.</title>
        <authorList>
            <person name="Tanizawa Y."/>
            <person name="Tohno M."/>
            <person name="Kaminuma E."/>
            <person name="Nakamura Y."/>
            <person name="Arita M."/>
        </authorList>
    </citation>
    <scope>NUCLEOTIDE SEQUENCE [LARGE SCALE GENOMIC DNA]</scope>
    <source>
        <strain evidence="1 2">LOOC260</strain>
    </source>
</reference>
<accession>A0A0A1GW05</accession>
<name>A0A0A1GW05_9LACO</name>
<gene>
    <name evidence="1" type="ORF">LOOC260_106420</name>
</gene>
<dbReference type="HOGENOM" id="CLU_164577_0_0_9"/>
<dbReference type="STRING" id="1291742.LOOC260_106420"/>
<dbReference type="Pfam" id="PF16110">
    <property type="entry name" value="DUF4828"/>
    <property type="match status" value="1"/>
</dbReference>
<dbReference type="AlphaFoldDB" id="A0A0A1GW05"/>